<dbReference type="Proteomes" id="UP000299102">
    <property type="component" value="Unassembled WGS sequence"/>
</dbReference>
<comment type="caution">
    <text evidence="1">The sequence shown here is derived from an EMBL/GenBank/DDBJ whole genome shotgun (WGS) entry which is preliminary data.</text>
</comment>
<protein>
    <submittedName>
        <fullName evidence="1">Uncharacterized protein</fullName>
    </submittedName>
</protein>
<keyword evidence="2" id="KW-1185">Reference proteome</keyword>
<gene>
    <name evidence="1" type="ORF">EVAR_24138_1</name>
</gene>
<organism evidence="1 2">
    <name type="scientific">Eumeta variegata</name>
    <name type="common">Bagworm moth</name>
    <name type="synonym">Eumeta japonica</name>
    <dbReference type="NCBI Taxonomy" id="151549"/>
    <lineage>
        <taxon>Eukaryota</taxon>
        <taxon>Metazoa</taxon>
        <taxon>Ecdysozoa</taxon>
        <taxon>Arthropoda</taxon>
        <taxon>Hexapoda</taxon>
        <taxon>Insecta</taxon>
        <taxon>Pterygota</taxon>
        <taxon>Neoptera</taxon>
        <taxon>Endopterygota</taxon>
        <taxon>Lepidoptera</taxon>
        <taxon>Glossata</taxon>
        <taxon>Ditrysia</taxon>
        <taxon>Tineoidea</taxon>
        <taxon>Psychidae</taxon>
        <taxon>Oiketicinae</taxon>
        <taxon>Eumeta</taxon>
    </lineage>
</organism>
<sequence length="79" mass="9130">MRSASSLRTPRPDRPLGYAVAAPGSIDLVNERPFQLLVLGLVFILRRLGKTRWIPHSLTEAQKVRRVNGCREMMQRCRW</sequence>
<dbReference type="EMBL" id="BGZK01001330">
    <property type="protein sequence ID" value="GBP77421.1"/>
    <property type="molecule type" value="Genomic_DNA"/>
</dbReference>
<name>A0A4C1YLW5_EUMVA</name>
<proteinExistence type="predicted"/>
<reference evidence="1 2" key="1">
    <citation type="journal article" date="2019" name="Commun. Biol.">
        <title>The bagworm genome reveals a unique fibroin gene that provides high tensile strength.</title>
        <authorList>
            <person name="Kono N."/>
            <person name="Nakamura H."/>
            <person name="Ohtoshi R."/>
            <person name="Tomita M."/>
            <person name="Numata K."/>
            <person name="Arakawa K."/>
        </authorList>
    </citation>
    <scope>NUCLEOTIDE SEQUENCE [LARGE SCALE GENOMIC DNA]</scope>
</reference>
<evidence type="ECO:0000313" key="2">
    <source>
        <dbReference type="Proteomes" id="UP000299102"/>
    </source>
</evidence>
<evidence type="ECO:0000313" key="1">
    <source>
        <dbReference type="EMBL" id="GBP77421.1"/>
    </source>
</evidence>
<dbReference type="AlphaFoldDB" id="A0A4C1YLW5"/>
<accession>A0A4C1YLW5</accession>